<dbReference type="GO" id="GO:0006508">
    <property type="term" value="P:proteolysis"/>
    <property type="evidence" value="ECO:0007669"/>
    <property type="project" value="UniProtKB-KW"/>
</dbReference>
<dbReference type="PRINTS" id="PR00834">
    <property type="entry name" value="PROTEASES2C"/>
</dbReference>
<accession>A0A3B9IPJ6</accession>
<keyword evidence="17" id="KW-0472">Membrane</keyword>
<evidence type="ECO:0000256" key="4">
    <source>
        <dbReference type="ARBA" id="ARBA00013035"/>
    </source>
</evidence>
<dbReference type="Gene3D" id="2.30.42.10">
    <property type="match status" value="2"/>
</dbReference>
<keyword evidence="8" id="KW-0677">Repeat</keyword>
<feature type="binding site" evidence="15">
    <location>
        <position position="173"/>
    </location>
    <ligand>
        <name>substrate</name>
    </ligand>
</feature>
<dbReference type="Pfam" id="PF13365">
    <property type="entry name" value="Trypsin_2"/>
    <property type="match status" value="1"/>
</dbReference>
<evidence type="ECO:0000256" key="12">
    <source>
        <dbReference type="ARBA" id="ARBA00023016"/>
    </source>
</evidence>
<evidence type="ECO:0000256" key="7">
    <source>
        <dbReference type="ARBA" id="ARBA00022729"/>
    </source>
</evidence>
<evidence type="ECO:0000256" key="2">
    <source>
        <dbReference type="ARBA" id="ARBA00004418"/>
    </source>
</evidence>
<comment type="caution">
    <text evidence="19">The sequence shown here is derived from an EMBL/GenBank/DDBJ whole genome shotgun (WGS) entry which is preliminary data.</text>
</comment>
<evidence type="ECO:0000256" key="8">
    <source>
        <dbReference type="ARBA" id="ARBA00022737"/>
    </source>
</evidence>
<proteinExistence type="inferred from homology"/>
<feature type="active site" description="Charge relay system" evidence="14">
    <location>
        <position position="143"/>
    </location>
</feature>
<keyword evidence="17" id="KW-1133">Transmembrane helix</keyword>
<dbReference type="PANTHER" id="PTHR43343">
    <property type="entry name" value="PEPTIDASE S12"/>
    <property type="match status" value="1"/>
</dbReference>
<dbReference type="Gene3D" id="2.40.10.120">
    <property type="match status" value="1"/>
</dbReference>
<dbReference type="InterPro" id="IPR036034">
    <property type="entry name" value="PDZ_sf"/>
</dbReference>
<evidence type="ECO:0000256" key="14">
    <source>
        <dbReference type="PIRSR" id="PIRSR611782-1"/>
    </source>
</evidence>
<dbReference type="GO" id="GO:0004252">
    <property type="term" value="F:serine-type endopeptidase activity"/>
    <property type="evidence" value="ECO:0007669"/>
    <property type="project" value="InterPro"/>
</dbReference>
<evidence type="ECO:0000313" key="19">
    <source>
        <dbReference type="EMBL" id="HAE49781.1"/>
    </source>
</evidence>
<evidence type="ECO:0000313" key="20">
    <source>
        <dbReference type="Proteomes" id="UP000257706"/>
    </source>
</evidence>
<dbReference type="InterPro" id="IPR009003">
    <property type="entry name" value="Peptidase_S1_PA"/>
</dbReference>
<evidence type="ECO:0000256" key="1">
    <source>
        <dbReference type="ARBA" id="ARBA00001772"/>
    </source>
</evidence>
<name>A0A3B9IPJ6_9PROT</name>
<dbReference type="NCBIfam" id="TIGR02037">
    <property type="entry name" value="degP_htrA_DO"/>
    <property type="match status" value="1"/>
</dbReference>
<feature type="domain" description="PDZ" evidence="18">
    <location>
        <begin position="286"/>
        <end position="357"/>
    </location>
</feature>
<keyword evidence="11" id="KW-0720">Serine protease</keyword>
<evidence type="ECO:0000256" key="16">
    <source>
        <dbReference type="SAM" id="MobiDB-lite"/>
    </source>
</evidence>
<feature type="region of interest" description="Disordered" evidence="16">
    <location>
        <begin position="448"/>
        <end position="468"/>
    </location>
</feature>
<feature type="active site" description="Charge relay system" evidence="14">
    <location>
        <position position="247"/>
    </location>
</feature>
<dbReference type="SMART" id="SM00228">
    <property type="entry name" value="PDZ"/>
    <property type="match status" value="2"/>
</dbReference>
<evidence type="ECO:0000256" key="9">
    <source>
        <dbReference type="ARBA" id="ARBA00022764"/>
    </source>
</evidence>
<dbReference type="EMBL" id="DMAI01000333">
    <property type="protein sequence ID" value="HAE49781.1"/>
    <property type="molecule type" value="Genomic_DNA"/>
</dbReference>
<protein>
    <recommendedName>
        <fullName evidence="5">Probable periplasmic serine endoprotease DegP-like</fullName>
        <ecNumber evidence="4">3.4.21.107</ecNumber>
    </recommendedName>
    <alternativeName>
        <fullName evidence="13">Protease Do</fullName>
    </alternativeName>
</protein>
<keyword evidence="12" id="KW-0346">Stress response</keyword>
<evidence type="ECO:0000256" key="15">
    <source>
        <dbReference type="PIRSR" id="PIRSR611782-2"/>
    </source>
</evidence>
<dbReference type="InterPro" id="IPR001940">
    <property type="entry name" value="Peptidase_S1C"/>
</dbReference>
<evidence type="ECO:0000256" key="6">
    <source>
        <dbReference type="ARBA" id="ARBA00022670"/>
    </source>
</evidence>
<reference evidence="19 20" key="1">
    <citation type="journal article" date="2018" name="Nat. Biotechnol.">
        <title>A standardized bacterial taxonomy based on genome phylogeny substantially revises the tree of life.</title>
        <authorList>
            <person name="Parks D.H."/>
            <person name="Chuvochina M."/>
            <person name="Waite D.W."/>
            <person name="Rinke C."/>
            <person name="Skarshewski A."/>
            <person name="Chaumeil P.A."/>
            <person name="Hugenholtz P."/>
        </authorList>
    </citation>
    <scope>NUCLEOTIDE SEQUENCE [LARGE SCALE GENOMIC DNA]</scope>
    <source>
        <strain evidence="19">UBA8739</strain>
    </source>
</reference>
<dbReference type="CDD" id="cd10839">
    <property type="entry name" value="cpPDZ1_DegP-like"/>
    <property type="match status" value="1"/>
</dbReference>
<evidence type="ECO:0000256" key="3">
    <source>
        <dbReference type="ARBA" id="ARBA00010541"/>
    </source>
</evidence>
<dbReference type="InterPro" id="IPR001478">
    <property type="entry name" value="PDZ"/>
</dbReference>
<feature type="transmembrane region" description="Helical" evidence="17">
    <location>
        <begin position="28"/>
        <end position="51"/>
    </location>
</feature>
<dbReference type="PANTHER" id="PTHR43343:SF3">
    <property type="entry name" value="PROTEASE DO-LIKE 8, CHLOROPLASTIC"/>
    <property type="match status" value="1"/>
</dbReference>
<organism evidence="19 20">
    <name type="scientific">Tistrella mobilis</name>
    <dbReference type="NCBI Taxonomy" id="171437"/>
    <lineage>
        <taxon>Bacteria</taxon>
        <taxon>Pseudomonadati</taxon>
        <taxon>Pseudomonadota</taxon>
        <taxon>Alphaproteobacteria</taxon>
        <taxon>Geminicoccales</taxon>
        <taxon>Geminicoccaceae</taxon>
        <taxon>Tistrella</taxon>
    </lineage>
</organism>
<dbReference type="SUPFAM" id="SSF50494">
    <property type="entry name" value="Trypsin-like serine proteases"/>
    <property type="match status" value="1"/>
</dbReference>
<dbReference type="InterPro" id="IPR051201">
    <property type="entry name" value="Chloro_Bact_Ser_Proteases"/>
</dbReference>
<comment type="similarity">
    <text evidence="3">Belongs to the peptidase S1C family.</text>
</comment>
<dbReference type="PROSITE" id="PS50106">
    <property type="entry name" value="PDZ"/>
    <property type="match status" value="1"/>
</dbReference>
<feature type="binding site" evidence="15">
    <location>
        <begin position="245"/>
        <end position="247"/>
    </location>
    <ligand>
        <name>substrate</name>
    </ligand>
</feature>
<evidence type="ECO:0000256" key="11">
    <source>
        <dbReference type="ARBA" id="ARBA00022825"/>
    </source>
</evidence>
<feature type="active site" description="Charge relay system" evidence="14">
    <location>
        <position position="173"/>
    </location>
</feature>
<dbReference type="Pfam" id="PF13180">
    <property type="entry name" value="PDZ_2"/>
    <property type="match status" value="1"/>
</dbReference>
<feature type="binding site" evidence="15">
    <location>
        <position position="143"/>
    </location>
    <ligand>
        <name>substrate</name>
    </ligand>
</feature>
<keyword evidence="17" id="KW-0812">Transmembrane</keyword>
<evidence type="ECO:0000256" key="13">
    <source>
        <dbReference type="ARBA" id="ARBA00032850"/>
    </source>
</evidence>
<sequence length="518" mass="54503">MTEQLPQPAAIRTRDFAARRHANRLRRYGAGLMAGVALALPLAAVGGTVIAPVPANAASLPESFAPLAEKVMPAVVNISTTQEVQQPSGPEQMLPFDLPENSPFRRFFEPFMQGQQPTHPQVVNALGSGFIIDPSGYVVTNNHVIDGATEIKVTLEDKSQYTAKLVGRDPLTDLALLKIEAGHDLPAVQFGDSDAARVGDWVLAVGNPFGLGGTVTAGIVSARNRDINAGPYDDFLQIDAAINRGNSGGPVFDESGKVIGINTAIYSPNGGSVGIGFSIPANIATKVVAQLKESGSISRGWLGVEIQPLTPEIAEALGMDKPEGALVARVLPGSPAGDAGLERGDVVVQIDGQPVKDARDLTRKVGDLQPGDRVGLAVKRQGDEKEIRIRLGERPQDLAANQQGDHADPGAGVAVDALGVRLAPIDDGLRQRLGIDDSVKGVAVVDMLPPKGDDKRPHAGPGPELRPGDVIEQVAGTAVDRPSQVTALIDEARARKRDHILLLVARGNESRFVAVEIK</sequence>
<comment type="subcellular location">
    <subcellularLocation>
        <location evidence="2">Periplasm</location>
    </subcellularLocation>
</comment>
<keyword evidence="10" id="KW-0378">Hydrolase</keyword>
<dbReference type="FunFam" id="2.40.10.120:FF:000007">
    <property type="entry name" value="Periplasmic serine endoprotease DegP-like"/>
    <property type="match status" value="1"/>
</dbReference>
<evidence type="ECO:0000256" key="10">
    <source>
        <dbReference type="ARBA" id="ARBA00022801"/>
    </source>
</evidence>
<dbReference type="EC" id="3.4.21.107" evidence="4"/>
<dbReference type="Proteomes" id="UP000257706">
    <property type="component" value="Unassembled WGS sequence"/>
</dbReference>
<keyword evidence="9" id="KW-0574">Periplasm</keyword>
<evidence type="ECO:0000256" key="17">
    <source>
        <dbReference type="SAM" id="Phobius"/>
    </source>
</evidence>
<gene>
    <name evidence="19" type="ORF">DCK97_20395</name>
</gene>
<keyword evidence="6 19" id="KW-0645">Protease</keyword>
<keyword evidence="7" id="KW-0732">Signal</keyword>
<dbReference type="InterPro" id="IPR011782">
    <property type="entry name" value="Pept_S1C_Do"/>
</dbReference>
<dbReference type="AlphaFoldDB" id="A0A3B9IPJ6"/>
<dbReference type="SUPFAM" id="SSF50156">
    <property type="entry name" value="PDZ domain-like"/>
    <property type="match status" value="2"/>
</dbReference>
<dbReference type="GO" id="GO:0042597">
    <property type="term" value="C:periplasmic space"/>
    <property type="evidence" value="ECO:0007669"/>
    <property type="project" value="UniProtKB-SubCell"/>
</dbReference>
<comment type="catalytic activity">
    <reaction evidence="1">
        <text>Acts on substrates that are at least partially unfolded. The cleavage site P1 residue is normally between a pair of hydrophobic residues, such as Val-|-Val.</text>
        <dbReference type="EC" id="3.4.21.107"/>
    </reaction>
</comment>
<evidence type="ECO:0000259" key="18">
    <source>
        <dbReference type="PROSITE" id="PS50106"/>
    </source>
</evidence>
<evidence type="ECO:0000256" key="5">
    <source>
        <dbReference type="ARBA" id="ARBA00013958"/>
    </source>
</evidence>